<dbReference type="GO" id="GO:0005096">
    <property type="term" value="F:GTPase activator activity"/>
    <property type="evidence" value="ECO:0007669"/>
    <property type="project" value="TreeGrafter"/>
</dbReference>
<evidence type="ECO:0000259" key="3">
    <source>
        <dbReference type="PROSITE" id="PS50086"/>
    </source>
</evidence>
<evidence type="ECO:0000256" key="2">
    <source>
        <dbReference type="SAM" id="MobiDB-lite"/>
    </source>
</evidence>
<dbReference type="Gene3D" id="1.10.8.270">
    <property type="entry name" value="putative rabgap domain of human tbc1 domain family member 14 like domains"/>
    <property type="match status" value="1"/>
</dbReference>
<dbReference type="SUPFAM" id="SSF47473">
    <property type="entry name" value="EF-hand"/>
    <property type="match status" value="1"/>
</dbReference>
<dbReference type="GO" id="GO:0005509">
    <property type="term" value="F:calcium ion binding"/>
    <property type="evidence" value="ECO:0007669"/>
    <property type="project" value="InterPro"/>
</dbReference>
<feature type="compositionally biased region" description="Basic and acidic residues" evidence="2">
    <location>
        <begin position="631"/>
        <end position="641"/>
    </location>
</feature>
<dbReference type="InterPro" id="IPR000195">
    <property type="entry name" value="Rab-GAP-TBC_dom"/>
</dbReference>
<dbReference type="STRING" id="1213857.A0A484FUN2"/>
<dbReference type="PROSITE" id="PS50086">
    <property type="entry name" value="TBC_RABGAP"/>
    <property type="match status" value="1"/>
</dbReference>
<dbReference type="FunFam" id="1.10.8.270:FF:000015">
    <property type="entry name" value="GTPase activating protein (Gyp2)"/>
    <property type="match status" value="1"/>
</dbReference>
<dbReference type="InterPro" id="IPR035969">
    <property type="entry name" value="Rab-GAP_TBC_sf"/>
</dbReference>
<sequence>MLNLSSLVQKAQQLIDPTQGLNLSNSDKNPSKSSLFQNQFRLPSTQTPLYEINAELTIPPGGISANATYGDKEHDRGYHYAGKLHLSEAYMCFSTTPSSFVQSASTSTSSAFTGQTHGGGPGGNGFTFPLCAIRRVERLSSQTFQFALAITTWNGINQQKEKDGDKDKDSTTDKDKKDKREQRITIHLAGTRQGCERFCDGLKKGLRAGVGNVTKYKKVVAECYSEYLLRPDDKKNANPPDAGLGMLFRYPGDAKKLRDRAKMRLWAEYLRDNGRNMTLIRQPTFHKLIRVGLPNRLRGETWELTSGSIYLRLEEPTLYADTLAKYAGQESLAIDEIEKDLNRSLPEYPGFQSEEGIGRLRRVLTAYSWVNPDVGYCQAMNIVVAALLIYMSETQAFFLLSSLCDRLVPGYYSTTMYGTLLDQKVFESLVEKTMPILWEHLVKSDVQLSVVSLPWFLSLYINSMPLVFAFRVLDVFFVEGPKVLFQIGLAILRINGEELLDAADDGAFISILKSYFARLDESAHPKSENPKLRAVTKFQELMVVAFKEFSGITHSSITDLRLKNKDTVLSNIESFAKRTAIRNLGPDSKLLAPEELGALYDRFYTILYERQQRESIIQQEKQRRAKNTRPRAQDVFDETPDHGVEKGRVALGASTSLMDYDAFREFLANMSKWAISDSPTTPRRDTFADRDRYAYTSRRQNNGLLSPWGSGPEPADHEFMQRLFKKWDVSGTGALTLADVVAGFARVKGKRDIMGTITYFFELYDDDGDGKVDREGILRISETLLFLSRRGLEGTLSPSASTLALNTPTGLPSNDGSDPNLPGISTNERFLGSVSAFIRRCFEYADPDHPHNQGQREDSAKAADNANNAFAIGDEEDEDEEDLLAMDSPPGSPSKAKRTLSDSPTTSEKPATESQSQRRVSKVQSESANAALDPANPLHITLPTFRMVVLADELLEQFFESSFPTSFHLIEGLPTVSTPTSTLTTFSSLNFGRAPVAALNPAAQGATRGLRGVLDNIVTDGMRVAAEVRRRMEDAQRELEKNAVPDQKDDDDEDDADIGVEIGIRKGTSSGSADIERRSVRSEDRDLLDGADAEAGSSGKEGQLVDIEPTARSETTAKGAWPAKHAERGVFIHVRSLSVGMRTLIASSFAPCSPMQIAIPGPWPKHDVESAVAQGIPSLSRFAGSHVYHSFREGGI</sequence>
<feature type="compositionally biased region" description="Basic and acidic residues" evidence="2">
    <location>
        <begin position="1036"/>
        <end position="1047"/>
    </location>
</feature>
<dbReference type="InterPro" id="IPR002048">
    <property type="entry name" value="EF_hand_dom"/>
</dbReference>
<dbReference type="PROSITE" id="PS50222">
    <property type="entry name" value="EF_HAND_2"/>
    <property type="match status" value="1"/>
</dbReference>
<keyword evidence="1" id="KW-0106">Calcium</keyword>
<dbReference type="SMART" id="SM00164">
    <property type="entry name" value="TBC"/>
    <property type="match status" value="1"/>
</dbReference>
<feature type="domain" description="Rab-GAP TBC" evidence="3">
    <location>
        <begin position="292"/>
        <end position="480"/>
    </location>
</feature>
<dbReference type="SUPFAM" id="SSF47923">
    <property type="entry name" value="Ypt/Rab-GAP domain of gyp1p"/>
    <property type="match status" value="2"/>
</dbReference>
<feature type="region of interest" description="Disordered" evidence="2">
    <location>
        <begin position="797"/>
        <end position="826"/>
    </location>
</feature>
<dbReference type="FunFam" id="1.10.472.80:FF:000021">
    <property type="entry name" value="GTPase activating protein (Gyp2)"/>
    <property type="match status" value="1"/>
</dbReference>
<accession>A0A484FUN2</accession>
<keyword evidence="6" id="KW-1185">Reference proteome</keyword>
<name>A0A484FUN2_COLOR</name>
<dbReference type="GO" id="GO:0031267">
    <property type="term" value="F:small GTPase binding"/>
    <property type="evidence" value="ECO:0007669"/>
    <property type="project" value="TreeGrafter"/>
</dbReference>
<comment type="caution">
    <text evidence="5">The sequence shown here is derived from an EMBL/GenBank/DDBJ whole genome shotgun (WGS) entry which is preliminary data.</text>
</comment>
<feature type="domain" description="EF-hand" evidence="4">
    <location>
        <begin position="715"/>
        <end position="750"/>
    </location>
</feature>
<organism evidence="5 6">
    <name type="scientific">Colletotrichum orbiculare (strain 104-T / ATCC 96160 / CBS 514.97 / LARS 414 / MAFF 240422)</name>
    <name type="common">Cucumber anthracnose fungus</name>
    <name type="synonym">Colletotrichum lagenarium</name>
    <dbReference type="NCBI Taxonomy" id="1213857"/>
    <lineage>
        <taxon>Eukaryota</taxon>
        <taxon>Fungi</taxon>
        <taxon>Dikarya</taxon>
        <taxon>Ascomycota</taxon>
        <taxon>Pezizomycotina</taxon>
        <taxon>Sordariomycetes</taxon>
        <taxon>Hypocreomycetidae</taxon>
        <taxon>Glomerellales</taxon>
        <taxon>Glomerellaceae</taxon>
        <taxon>Colletotrichum</taxon>
        <taxon>Colletotrichum orbiculare species complex</taxon>
    </lineage>
</organism>
<reference evidence="6" key="1">
    <citation type="journal article" date="2013" name="New Phytol.">
        <title>Comparative genomic and transcriptomic analyses reveal the hemibiotrophic stage shift of Colletotrichum fungi.</title>
        <authorList>
            <person name="Gan P."/>
            <person name="Ikeda K."/>
            <person name="Irieda H."/>
            <person name="Narusaka M."/>
            <person name="O'Connell R.J."/>
            <person name="Narusaka Y."/>
            <person name="Takano Y."/>
            <person name="Kubo Y."/>
            <person name="Shirasu K."/>
        </authorList>
    </citation>
    <scope>NUCLEOTIDE SEQUENCE [LARGE SCALE GENOMIC DNA]</scope>
    <source>
        <strain evidence="6">104-T / ATCC 96160 / CBS 514.97 / LARS 414 / MAFF 240422</strain>
    </source>
</reference>
<gene>
    <name evidence="5" type="ORF">Cob_v005739</name>
</gene>
<proteinExistence type="predicted"/>
<dbReference type="AlphaFoldDB" id="A0A484FUN2"/>
<dbReference type="OrthoDB" id="17687at2759"/>
<evidence type="ECO:0000313" key="5">
    <source>
        <dbReference type="EMBL" id="TDZ21204.1"/>
    </source>
</evidence>
<feature type="region of interest" description="Disordered" evidence="2">
    <location>
        <begin position="877"/>
        <end position="930"/>
    </location>
</feature>
<evidence type="ECO:0000313" key="6">
    <source>
        <dbReference type="Proteomes" id="UP000014480"/>
    </source>
</evidence>
<dbReference type="Gene3D" id="1.10.472.80">
    <property type="entry name" value="Ypt/Rab-GAP domain of gyp1p, domain 3"/>
    <property type="match status" value="1"/>
</dbReference>
<dbReference type="EMBL" id="AMCV02000015">
    <property type="protein sequence ID" value="TDZ21204.1"/>
    <property type="molecule type" value="Genomic_DNA"/>
</dbReference>
<dbReference type="Gene3D" id="1.10.238.10">
    <property type="entry name" value="EF-hand"/>
    <property type="match status" value="1"/>
</dbReference>
<dbReference type="Proteomes" id="UP000014480">
    <property type="component" value="Unassembled WGS sequence"/>
</dbReference>
<feature type="region of interest" description="Disordered" evidence="2">
    <location>
        <begin position="620"/>
        <end position="641"/>
    </location>
</feature>
<feature type="region of interest" description="Disordered" evidence="2">
    <location>
        <begin position="1036"/>
        <end position="1055"/>
    </location>
</feature>
<dbReference type="PANTHER" id="PTHR47219:SF20">
    <property type="entry name" value="TBC1 DOMAIN FAMILY MEMBER 2B"/>
    <property type="match status" value="1"/>
</dbReference>
<feature type="region of interest" description="Disordered" evidence="2">
    <location>
        <begin position="159"/>
        <end position="182"/>
    </location>
</feature>
<dbReference type="InterPro" id="IPR018247">
    <property type="entry name" value="EF_Hand_1_Ca_BS"/>
</dbReference>
<dbReference type="PANTHER" id="PTHR47219">
    <property type="entry name" value="RAB GTPASE-ACTIVATING PROTEIN 1-LIKE"/>
    <property type="match status" value="1"/>
</dbReference>
<dbReference type="InterPro" id="IPR050302">
    <property type="entry name" value="Rab_GAP_TBC_domain"/>
</dbReference>
<feature type="region of interest" description="Disordered" evidence="2">
    <location>
        <begin position="1061"/>
        <end position="1121"/>
    </location>
</feature>
<dbReference type="InterPro" id="IPR011992">
    <property type="entry name" value="EF-hand-dom_pair"/>
</dbReference>
<protein>
    <submittedName>
        <fullName evidence="5">GTPase-activating protein</fullName>
    </submittedName>
</protein>
<evidence type="ECO:0000256" key="1">
    <source>
        <dbReference type="ARBA" id="ARBA00022837"/>
    </source>
</evidence>
<reference evidence="6" key="2">
    <citation type="journal article" date="2019" name="Mol. Plant Microbe Interact.">
        <title>Genome sequence resources for four phytopathogenic fungi from the Colletotrichum orbiculare species complex.</title>
        <authorList>
            <person name="Gan P."/>
            <person name="Tsushima A."/>
            <person name="Narusaka M."/>
            <person name="Narusaka Y."/>
            <person name="Takano Y."/>
            <person name="Kubo Y."/>
            <person name="Shirasu K."/>
        </authorList>
    </citation>
    <scope>GENOME REANNOTATION</scope>
    <source>
        <strain evidence="6">104-T / ATCC 96160 / CBS 514.97 / LARS 414 / MAFF 240422</strain>
    </source>
</reference>
<dbReference type="PROSITE" id="PS00018">
    <property type="entry name" value="EF_HAND_1"/>
    <property type="match status" value="1"/>
</dbReference>
<feature type="compositionally biased region" description="Basic and acidic residues" evidence="2">
    <location>
        <begin position="1074"/>
        <end position="1088"/>
    </location>
</feature>
<feature type="compositionally biased region" description="Low complexity" evidence="2">
    <location>
        <begin position="913"/>
        <end position="927"/>
    </location>
</feature>
<evidence type="ECO:0000259" key="4">
    <source>
        <dbReference type="PROSITE" id="PS50222"/>
    </source>
</evidence>
<dbReference type="Pfam" id="PF00566">
    <property type="entry name" value="RabGAP-TBC"/>
    <property type="match status" value="1"/>
</dbReference>